<gene>
    <name evidence="1" type="primary">DEG1_3</name>
    <name evidence="1" type="ORF">DSO57_1029521</name>
</gene>
<sequence length="498" mass="55911">MIENTSTTHSRDELEKLSKEQLIDILLSKTVVDSVLGEATTSKKDTDPPSVGDPFLKEHVDPTTKTKAKPKPKVKVSRPFDISKYQCRPIALKVFYLGWNYMGLASQGENSCALPLAKSSKGDSMTLDVKNANKNIVTTIEDYIFSALETCRLIADAKNVDLSRCGRTDKGVSGLCQVLVISLRSALSKEQLEDEPLMVDGELSYIDMINKSLPEDIRVLSWAPAPSSFNARFNCKSRSYKYFFTTHGTELDVERMKEACNYLVGTHDYRNFCRQDGSKQLTSFVRDIFEAQIQSTDISYPGTKAISSGAYEVFVRGSGFLWHQIRCIMAVLFRIGQGLELPSLVKSLLDIEQLKQKPVYELACPYPLVLFDCTYDIPLNWQVNSQSSTTSLLRVYRSIYTQWYESLTKAYHFSNVLRVLDQGQGGLAQLLDLDSTAIPVIMGGGSDNYVRRYIPIMKRPRSAPVEVTNKKYLDRKLAKLESKKHLEADENGSNASKA</sequence>
<dbReference type="Proteomes" id="UP001165960">
    <property type="component" value="Unassembled WGS sequence"/>
</dbReference>
<organism evidence="1 2">
    <name type="scientific">Entomophthora muscae</name>
    <dbReference type="NCBI Taxonomy" id="34485"/>
    <lineage>
        <taxon>Eukaryota</taxon>
        <taxon>Fungi</taxon>
        <taxon>Fungi incertae sedis</taxon>
        <taxon>Zoopagomycota</taxon>
        <taxon>Entomophthoromycotina</taxon>
        <taxon>Entomophthoromycetes</taxon>
        <taxon>Entomophthorales</taxon>
        <taxon>Entomophthoraceae</taxon>
        <taxon>Entomophthora</taxon>
    </lineage>
</organism>
<name>A0ACC2TMY2_9FUNG</name>
<dbReference type="EC" id="5.4.99.45" evidence="1"/>
<protein>
    <submittedName>
        <fullName evidence="1">Pseudouridine synthase deg1</fullName>
        <ecNumber evidence="1">5.4.99.45</ecNumber>
    </submittedName>
</protein>
<reference evidence="1" key="1">
    <citation type="submission" date="2022-04" db="EMBL/GenBank/DDBJ databases">
        <title>Genome of the entomopathogenic fungus Entomophthora muscae.</title>
        <authorList>
            <person name="Elya C."/>
            <person name="Lovett B.R."/>
            <person name="Lee E."/>
            <person name="Macias A.M."/>
            <person name="Hajek A.E."/>
            <person name="De Bivort B.L."/>
            <person name="Kasson M.T."/>
            <person name="De Fine Licht H.H."/>
            <person name="Stajich J.E."/>
        </authorList>
    </citation>
    <scope>NUCLEOTIDE SEQUENCE</scope>
    <source>
        <strain evidence="1">Berkeley</strain>
    </source>
</reference>
<evidence type="ECO:0000313" key="1">
    <source>
        <dbReference type="EMBL" id="KAJ9076090.1"/>
    </source>
</evidence>
<keyword evidence="2" id="KW-1185">Reference proteome</keyword>
<dbReference type="EMBL" id="QTSX02002325">
    <property type="protein sequence ID" value="KAJ9076090.1"/>
    <property type="molecule type" value="Genomic_DNA"/>
</dbReference>
<proteinExistence type="predicted"/>
<comment type="caution">
    <text evidence="1">The sequence shown here is derived from an EMBL/GenBank/DDBJ whole genome shotgun (WGS) entry which is preliminary data.</text>
</comment>
<evidence type="ECO:0000313" key="2">
    <source>
        <dbReference type="Proteomes" id="UP001165960"/>
    </source>
</evidence>
<accession>A0ACC2TMY2</accession>
<keyword evidence="1" id="KW-0413">Isomerase</keyword>